<reference evidence="1 2" key="1">
    <citation type="journal article" date="2018" name="Sci. Rep.">
        <title>Genomic signatures of local adaptation to the degree of environmental predictability in rotifers.</title>
        <authorList>
            <person name="Franch-Gras L."/>
            <person name="Hahn C."/>
            <person name="Garcia-Roger E.M."/>
            <person name="Carmona M.J."/>
            <person name="Serra M."/>
            <person name="Gomez A."/>
        </authorList>
    </citation>
    <scope>NUCLEOTIDE SEQUENCE [LARGE SCALE GENOMIC DNA]</scope>
    <source>
        <strain evidence="1">HYR1</strain>
    </source>
</reference>
<comment type="caution">
    <text evidence="1">The sequence shown here is derived from an EMBL/GenBank/DDBJ whole genome shotgun (WGS) entry which is preliminary data.</text>
</comment>
<dbReference type="EMBL" id="REGN01003813">
    <property type="protein sequence ID" value="RNA20630.1"/>
    <property type="molecule type" value="Genomic_DNA"/>
</dbReference>
<dbReference type="Proteomes" id="UP000276133">
    <property type="component" value="Unassembled WGS sequence"/>
</dbReference>
<sequence>MKTISSIISEHFKSIKMHGIKVSIKLLSNFFEFFFFKSFHHFVLGKIIKFKYYEQKLKAFSTSFGS</sequence>
<gene>
    <name evidence="1" type="ORF">BpHYR1_002032</name>
</gene>
<dbReference type="AlphaFoldDB" id="A0A3M7RAQ4"/>
<name>A0A3M7RAQ4_BRAPC</name>
<evidence type="ECO:0000313" key="1">
    <source>
        <dbReference type="EMBL" id="RNA20630.1"/>
    </source>
</evidence>
<evidence type="ECO:0000313" key="2">
    <source>
        <dbReference type="Proteomes" id="UP000276133"/>
    </source>
</evidence>
<organism evidence="1 2">
    <name type="scientific">Brachionus plicatilis</name>
    <name type="common">Marine rotifer</name>
    <name type="synonym">Brachionus muelleri</name>
    <dbReference type="NCBI Taxonomy" id="10195"/>
    <lineage>
        <taxon>Eukaryota</taxon>
        <taxon>Metazoa</taxon>
        <taxon>Spiralia</taxon>
        <taxon>Gnathifera</taxon>
        <taxon>Rotifera</taxon>
        <taxon>Eurotatoria</taxon>
        <taxon>Monogononta</taxon>
        <taxon>Pseudotrocha</taxon>
        <taxon>Ploima</taxon>
        <taxon>Brachionidae</taxon>
        <taxon>Brachionus</taxon>
    </lineage>
</organism>
<proteinExistence type="predicted"/>
<protein>
    <submittedName>
        <fullName evidence="1">Uncharacterized protein</fullName>
    </submittedName>
</protein>
<accession>A0A3M7RAQ4</accession>
<keyword evidence="2" id="KW-1185">Reference proteome</keyword>